<evidence type="ECO:0000256" key="1">
    <source>
        <dbReference type="SAM" id="MobiDB-lite"/>
    </source>
</evidence>
<proteinExistence type="predicted"/>
<name>A0A4C1YE47_EUMVA</name>
<dbReference type="Proteomes" id="UP000299102">
    <property type="component" value="Unassembled WGS sequence"/>
</dbReference>
<dbReference type="EMBL" id="BGZK01001154">
    <property type="protein sequence ID" value="GBP72717.1"/>
    <property type="molecule type" value="Genomic_DNA"/>
</dbReference>
<comment type="caution">
    <text evidence="2">The sequence shown here is derived from an EMBL/GenBank/DDBJ whole genome shotgun (WGS) entry which is preliminary data.</text>
</comment>
<organism evidence="2 3">
    <name type="scientific">Eumeta variegata</name>
    <name type="common">Bagworm moth</name>
    <name type="synonym">Eumeta japonica</name>
    <dbReference type="NCBI Taxonomy" id="151549"/>
    <lineage>
        <taxon>Eukaryota</taxon>
        <taxon>Metazoa</taxon>
        <taxon>Ecdysozoa</taxon>
        <taxon>Arthropoda</taxon>
        <taxon>Hexapoda</taxon>
        <taxon>Insecta</taxon>
        <taxon>Pterygota</taxon>
        <taxon>Neoptera</taxon>
        <taxon>Endopterygota</taxon>
        <taxon>Lepidoptera</taxon>
        <taxon>Glossata</taxon>
        <taxon>Ditrysia</taxon>
        <taxon>Tineoidea</taxon>
        <taxon>Psychidae</taxon>
        <taxon>Oiketicinae</taxon>
        <taxon>Eumeta</taxon>
    </lineage>
</organism>
<accession>A0A4C1YE47</accession>
<evidence type="ECO:0000313" key="3">
    <source>
        <dbReference type="Proteomes" id="UP000299102"/>
    </source>
</evidence>
<feature type="compositionally biased region" description="Polar residues" evidence="1">
    <location>
        <begin position="1"/>
        <end position="13"/>
    </location>
</feature>
<feature type="region of interest" description="Disordered" evidence="1">
    <location>
        <begin position="1"/>
        <end position="50"/>
    </location>
</feature>
<gene>
    <name evidence="2" type="ORF">EVAR_43453_1</name>
</gene>
<evidence type="ECO:0000313" key="2">
    <source>
        <dbReference type="EMBL" id="GBP72717.1"/>
    </source>
</evidence>
<dbReference type="AlphaFoldDB" id="A0A4C1YE47"/>
<protein>
    <submittedName>
        <fullName evidence="2">Uncharacterized protein</fullName>
    </submittedName>
</protein>
<sequence length="188" mass="20430">MCSGQTKSGTTIATERANVTKIRDRQPTPGKKLGLRANQGSDHGIDTKDESLPQIGTKLQHAFDPSESSWPPLTMDSRCLRGVTGASLASLIGTKYLVEGNVRRWRRRLWGDGERVSHLNSLDKSTPPSLYTRSYEVVQCSPLTAQTAHRCIAAREVSGFFGDENIKSAICGGDETASREKGVHAAMS</sequence>
<keyword evidence="3" id="KW-1185">Reference proteome</keyword>
<reference evidence="2 3" key="1">
    <citation type="journal article" date="2019" name="Commun. Biol.">
        <title>The bagworm genome reveals a unique fibroin gene that provides high tensile strength.</title>
        <authorList>
            <person name="Kono N."/>
            <person name="Nakamura H."/>
            <person name="Ohtoshi R."/>
            <person name="Tomita M."/>
            <person name="Numata K."/>
            <person name="Arakawa K."/>
        </authorList>
    </citation>
    <scope>NUCLEOTIDE SEQUENCE [LARGE SCALE GENOMIC DNA]</scope>
</reference>